<evidence type="ECO:0000256" key="1">
    <source>
        <dbReference type="SAM" id="MobiDB-lite"/>
    </source>
</evidence>
<dbReference type="KEGG" id="tput:QJT81_08465"/>
<protein>
    <submittedName>
        <fullName evidence="2">Uncharacterized protein</fullName>
    </submittedName>
</protein>
<dbReference type="EMBL" id="CP124756">
    <property type="protein sequence ID" value="WGZ96463.1"/>
    <property type="molecule type" value="Genomic_DNA"/>
</dbReference>
<organism evidence="2">
    <name type="scientific">Candidatus Thiothrix putei</name>
    <dbReference type="NCBI Taxonomy" id="3080811"/>
    <lineage>
        <taxon>Bacteria</taxon>
        <taxon>Pseudomonadati</taxon>
        <taxon>Pseudomonadota</taxon>
        <taxon>Gammaproteobacteria</taxon>
        <taxon>Thiotrichales</taxon>
        <taxon>Thiotrichaceae</taxon>
        <taxon>Thiothrix</taxon>
    </lineage>
</organism>
<dbReference type="AlphaFoldDB" id="A0AA95HIU5"/>
<proteinExistence type="predicted"/>
<reference evidence="2" key="2">
    <citation type="submission" date="2023-04" db="EMBL/GenBank/DDBJ databases">
        <authorList>
            <person name="Beletskiy A.V."/>
            <person name="Mardanov A.V."/>
            <person name="Ravin N.V."/>
        </authorList>
    </citation>
    <scope>NUCLEOTIDE SEQUENCE</scope>
    <source>
        <strain evidence="2">GKL-02</strain>
    </source>
</reference>
<dbReference type="Proteomes" id="UP001301326">
    <property type="component" value="Chromosome"/>
</dbReference>
<evidence type="ECO:0000313" key="2">
    <source>
        <dbReference type="EMBL" id="WGZ96463.1"/>
    </source>
</evidence>
<gene>
    <name evidence="2" type="ORF">QJT81_08465</name>
</gene>
<accession>A0AA95HIU5</accession>
<feature type="region of interest" description="Disordered" evidence="1">
    <location>
        <begin position="55"/>
        <end position="78"/>
    </location>
</feature>
<feature type="compositionally biased region" description="Polar residues" evidence="1">
    <location>
        <begin position="60"/>
        <end position="78"/>
    </location>
</feature>
<reference evidence="2" key="1">
    <citation type="journal article" date="2023" name="Int. J. Mol. Sci.">
        <title>Metagenomics Revealed a New Genus 'Candidatus Thiocaldithrix dubininis' gen. nov., sp. nov. and a New Species 'Candidatus Thiothrix putei' sp. nov. in the Family Thiotrichaceae, Some Members of Which Have Traits of Both Na+- and H+-Motive Energetics.</title>
        <authorList>
            <person name="Ravin N.V."/>
            <person name="Muntyan M.S."/>
            <person name="Smolyakov D.D."/>
            <person name="Rudenko T.S."/>
            <person name="Beletsky A.V."/>
            <person name="Mardanov A.V."/>
            <person name="Grabovich M.Y."/>
        </authorList>
    </citation>
    <scope>NUCLEOTIDE SEQUENCE</scope>
    <source>
        <strain evidence="2">GKL-02</strain>
    </source>
</reference>
<sequence length="78" mass="8512">MAFGASTAIWGKKLLPEVRRNLATIATTIARYEPVSLSLRIPSCPCWGWRKSSGYRASRAKTSPTDTPTFTPVSPSRG</sequence>
<name>A0AA95HIU5_9GAMM</name>